<keyword evidence="1" id="KW-0106">Calcium</keyword>
<dbReference type="SUPFAM" id="SSF47473">
    <property type="entry name" value="EF-hand"/>
    <property type="match status" value="1"/>
</dbReference>
<feature type="domain" description="EF-hand" evidence="2">
    <location>
        <begin position="124"/>
        <end position="151"/>
    </location>
</feature>
<dbReference type="PROSITE" id="PS00018">
    <property type="entry name" value="EF_HAND_1"/>
    <property type="match status" value="3"/>
</dbReference>
<keyword evidence="4" id="KW-1185">Reference proteome</keyword>
<accession>A0A2A2KE76</accession>
<dbReference type="InterPro" id="IPR011992">
    <property type="entry name" value="EF-hand-dom_pair"/>
</dbReference>
<dbReference type="STRING" id="2018661.A0A2A2KE76"/>
<dbReference type="PROSITE" id="PS50222">
    <property type="entry name" value="EF_HAND_2"/>
    <property type="match status" value="1"/>
</dbReference>
<gene>
    <name evidence="3" type="ORF">WR25_00044</name>
</gene>
<dbReference type="InterPro" id="IPR002048">
    <property type="entry name" value="EF_hand_dom"/>
</dbReference>
<dbReference type="Gene3D" id="1.10.238.10">
    <property type="entry name" value="EF-hand"/>
    <property type="match status" value="1"/>
</dbReference>
<dbReference type="InterPro" id="IPR018247">
    <property type="entry name" value="EF_Hand_1_Ca_BS"/>
</dbReference>
<evidence type="ECO:0000256" key="1">
    <source>
        <dbReference type="ARBA" id="ARBA00022837"/>
    </source>
</evidence>
<dbReference type="AlphaFoldDB" id="A0A2A2KE76"/>
<evidence type="ECO:0000313" key="4">
    <source>
        <dbReference type="Proteomes" id="UP000218231"/>
    </source>
</evidence>
<evidence type="ECO:0000259" key="2">
    <source>
        <dbReference type="PROSITE" id="PS50222"/>
    </source>
</evidence>
<protein>
    <recommendedName>
        <fullName evidence="2">EF-hand domain-containing protein</fullName>
    </recommendedName>
</protein>
<dbReference type="Proteomes" id="UP000218231">
    <property type="component" value="Unassembled WGS sequence"/>
</dbReference>
<name>A0A2A2KE76_9BILA</name>
<reference evidence="3 4" key="1">
    <citation type="journal article" date="2017" name="Curr. Biol.">
        <title>Genome architecture and evolution of a unichromosomal asexual nematode.</title>
        <authorList>
            <person name="Fradin H."/>
            <person name="Zegar C."/>
            <person name="Gutwein M."/>
            <person name="Lucas J."/>
            <person name="Kovtun M."/>
            <person name="Corcoran D."/>
            <person name="Baugh L.R."/>
            <person name="Kiontke K."/>
            <person name="Gunsalus K."/>
            <person name="Fitch D.H."/>
            <person name="Piano F."/>
        </authorList>
    </citation>
    <scope>NUCLEOTIDE SEQUENCE [LARGE SCALE GENOMIC DNA]</scope>
    <source>
        <strain evidence="3">PF1309</strain>
    </source>
</reference>
<evidence type="ECO:0000313" key="3">
    <source>
        <dbReference type="EMBL" id="PAV72220.1"/>
    </source>
</evidence>
<dbReference type="GO" id="GO:0005509">
    <property type="term" value="F:calcium ion binding"/>
    <property type="evidence" value="ECO:0007669"/>
    <property type="project" value="InterPro"/>
</dbReference>
<sequence>MVASGNNSAMVSVEELVKANPDVDPFLIKKWEYIFTMFFDRNSSHQMDWGDFYLVVRKVRDVYGADSVQTDFAKKTLAALWEGLCSLADSDKDQLISIEEWIHLLKKTSAQKDTKWFSDYEHFMFKLFDVSCDGVMDVVEYNDGMSVYGFKLPASTEAFKKFAVDKKGAYTGKVHPKEWTQYFNEFFWSTDKKLAGNHLFGILEF</sequence>
<dbReference type="EMBL" id="LIAE01008837">
    <property type="protein sequence ID" value="PAV72220.1"/>
    <property type="molecule type" value="Genomic_DNA"/>
</dbReference>
<proteinExistence type="predicted"/>
<organism evidence="3 4">
    <name type="scientific">Diploscapter pachys</name>
    <dbReference type="NCBI Taxonomy" id="2018661"/>
    <lineage>
        <taxon>Eukaryota</taxon>
        <taxon>Metazoa</taxon>
        <taxon>Ecdysozoa</taxon>
        <taxon>Nematoda</taxon>
        <taxon>Chromadorea</taxon>
        <taxon>Rhabditida</taxon>
        <taxon>Rhabditina</taxon>
        <taxon>Rhabditomorpha</taxon>
        <taxon>Rhabditoidea</taxon>
        <taxon>Rhabditidae</taxon>
        <taxon>Diploscapter</taxon>
    </lineage>
</organism>
<dbReference type="OrthoDB" id="9974725at2759"/>
<comment type="caution">
    <text evidence="3">The sequence shown here is derived from an EMBL/GenBank/DDBJ whole genome shotgun (WGS) entry which is preliminary data.</text>
</comment>